<evidence type="ECO:0000259" key="3">
    <source>
        <dbReference type="PROSITE" id="PS51756"/>
    </source>
</evidence>
<evidence type="ECO:0000256" key="1">
    <source>
        <dbReference type="ARBA" id="ARBA00034117"/>
    </source>
</evidence>
<keyword evidence="2" id="KW-0175">Coiled coil</keyword>
<dbReference type="InterPro" id="IPR006829">
    <property type="entry name" value="LXG_dom"/>
</dbReference>
<evidence type="ECO:0000256" key="2">
    <source>
        <dbReference type="SAM" id="Coils"/>
    </source>
</evidence>
<organism evidence="4 5">
    <name type="scientific">Streptococcus sanguinis</name>
    <dbReference type="NCBI Taxonomy" id="1305"/>
    <lineage>
        <taxon>Bacteria</taxon>
        <taxon>Bacillati</taxon>
        <taxon>Bacillota</taxon>
        <taxon>Bacilli</taxon>
        <taxon>Lactobacillales</taxon>
        <taxon>Streptococcaceae</taxon>
        <taxon>Streptococcus</taxon>
    </lineage>
</organism>
<dbReference type="AlphaFoldDB" id="A0A2X3UXU2"/>
<evidence type="ECO:0000313" key="5">
    <source>
        <dbReference type="Proteomes" id="UP000249623"/>
    </source>
</evidence>
<reference evidence="4 5" key="1">
    <citation type="submission" date="2018-06" db="EMBL/GenBank/DDBJ databases">
        <authorList>
            <consortium name="Pathogen Informatics"/>
            <person name="Doyle S."/>
        </authorList>
    </citation>
    <scope>NUCLEOTIDE SEQUENCE [LARGE SCALE GENOMIC DNA]</scope>
    <source>
        <strain evidence="4 5">NCTC11085</strain>
    </source>
</reference>
<comment type="similarity">
    <text evidence="1">In the N-terminal section; belongs to the LXG family.</text>
</comment>
<feature type="domain" description="LXG" evidence="3">
    <location>
        <begin position="1"/>
        <end position="225"/>
    </location>
</feature>
<evidence type="ECO:0000313" key="4">
    <source>
        <dbReference type="EMBL" id="SQF33830.1"/>
    </source>
</evidence>
<proteinExistence type="inferred from homology"/>
<dbReference type="Proteomes" id="UP000249623">
    <property type="component" value="Chromosome 1"/>
</dbReference>
<dbReference type="RefSeq" id="WP_002926125.1">
    <property type="nucleotide sequence ID" value="NZ_CP071430.1"/>
</dbReference>
<protein>
    <submittedName>
        <fullName evidence="4">Membrane protein</fullName>
    </submittedName>
</protein>
<accession>A0A2X3UXU2</accession>
<name>A0A2X3UXU2_STRSA</name>
<dbReference type="PROSITE" id="PS51756">
    <property type="entry name" value="LXG"/>
    <property type="match status" value="1"/>
</dbReference>
<gene>
    <name evidence="4" type="ORF">NCTC11085_00304</name>
</gene>
<feature type="coiled-coil region" evidence="2">
    <location>
        <begin position="103"/>
        <end position="151"/>
    </location>
</feature>
<dbReference type="EMBL" id="LS483346">
    <property type="protein sequence ID" value="SQF33830.1"/>
    <property type="molecule type" value="Genomic_DNA"/>
</dbReference>
<sequence>MGAKMELPASNQQAGSMATAGQVRIAAYESAMQAMENFVGESGLTGTAYDSAKTYCQGMFLPLFKAAILFEEELVKAGSDLPSRYVSEVAEESLDQDVLESQIASYDQTIDSQNQALTEANKQKDVADSTKSSIQNAITAAQDKRHELQDKLNKLLAFYSSSATIFDNLPGLAAALDQALSLMTEGFANFNGSFVLPSPDRMTWTQAVETAWESKKAVEAAFQKVMDKLDSGEELTPEDIQAVQAYLERYPSRNIPQALRSHLEEAVQQADPILKARLDQAKADQASGSLSQTAFNGLWAGAMLGFMKQAGNQTGAQTVAMPAAKQSAGSSGGSSGFWDFLFGHTNTLEHSKKTDWSTGWLYSTYAKYSTTVEEDDPGIFKYKTNNGIFNGVAVDLGVASVDIDASDWKLNASPQINVGGYHIGVNGSVGLNTDTGWLPMPEINLSLHAGTEQHDTAAGLKVSTDIWNGMVGVYGVDSNISKDSNGNKTVNSVETGAQTVNGLEVAAVVVAVTVAPVVALPALALA</sequence>